<keyword evidence="8" id="KW-0004">4Fe-4S</keyword>
<evidence type="ECO:0000259" key="25">
    <source>
        <dbReference type="Pfam" id="PF07992"/>
    </source>
</evidence>
<evidence type="ECO:0000313" key="27">
    <source>
        <dbReference type="EMBL" id="MCB5178130.1"/>
    </source>
</evidence>
<organism evidence="27 28">
    <name type="scientific">Streptomyces antimicrobicus</name>
    <dbReference type="NCBI Taxonomy" id="2883108"/>
    <lineage>
        <taxon>Bacteria</taxon>
        <taxon>Bacillati</taxon>
        <taxon>Actinomycetota</taxon>
        <taxon>Actinomycetes</taxon>
        <taxon>Kitasatosporales</taxon>
        <taxon>Streptomycetaceae</taxon>
        <taxon>Streptomyces</taxon>
    </lineage>
</organism>
<feature type="domain" description="Nitrite/Sulfite reductase ferredoxin-like" evidence="23">
    <location>
        <begin position="560"/>
        <end position="621"/>
    </location>
</feature>
<dbReference type="Pfam" id="PF03460">
    <property type="entry name" value="NIR_SIR_ferr"/>
    <property type="match status" value="1"/>
</dbReference>
<evidence type="ECO:0000256" key="4">
    <source>
        <dbReference type="ARBA" id="ARBA00003247"/>
    </source>
</evidence>
<evidence type="ECO:0000256" key="12">
    <source>
        <dbReference type="ARBA" id="ARBA00022723"/>
    </source>
</evidence>
<keyword evidence="10 21" id="KW-0285">Flavoprotein</keyword>
<comment type="similarity">
    <text evidence="6">Belongs to the nitrite and sulfite reductase 4Fe-4S domain family.</text>
</comment>
<dbReference type="SUPFAM" id="SSF56014">
    <property type="entry name" value="Nitrite and sulphite reductase 4Fe-4S domain-like"/>
    <property type="match status" value="1"/>
</dbReference>
<feature type="domain" description="Nitrite/sulphite reductase 4Fe-4S" evidence="22">
    <location>
        <begin position="632"/>
        <end position="768"/>
    </location>
</feature>
<evidence type="ECO:0000256" key="8">
    <source>
        <dbReference type="ARBA" id="ARBA00022485"/>
    </source>
</evidence>
<comment type="cofactor">
    <cofactor evidence="1">
        <name>siroheme</name>
        <dbReference type="ChEBI" id="CHEBI:60052"/>
    </cofactor>
</comment>
<dbReference type="InterPro" id="IPR041854">
    <property type="entry name" value="BFD-like_2Fe2S-bd_dom_sf"/>
</dbReference>
<keyword evidence="17" id="KW-0411">Iron-sulfur</keyword>
<dbReference type="InterPro" id="IPR052034">
    <property type="entry name" value="NasD-like"/>
</dbReference>
<dbReference type="Pfam" id="PF04324">
    <property type="entry name" value="Fer2_BFD"/>
    <property type="match status" value="1"/>
</dbReference>
<comment type="caution">
    <text evidence="27">The sequence shown here is derived from an EMBL/GenBank/DDBJ whole genome shotgun (WGS) entry which is preliminary data.</text>
</comment>
<evidence type="ECO:0000256" key="6">
    <source>
        <dbReference type="ARBA" id="ARBA00010429"/>
    </source>
</evidence>
<dbReference type="Proteomes" id="UP001199054">
    <property type="component" value="Unassembled WGS sequence"/>
</dbReference>
<feature type="domain" description="NADH-rubredoxin oxidoreductase C-terminal" evidence="26">
    <location>
        <begin position="326"/>
        <end position="384"/>
    </location>
</feature>
<dbReference type="PRINTS" id="PR00368">
    <property type="entry name" value="FADPNR"/>
</dbReference>
<dbReference type="InterPro" id="IPR006066">
    <property type="entry name" value="NO2/SO3_Rdtase_FeS/sirohaem_BS"/>
</dbReference>
<evidence type="ECO:0000256" key="3">
    <source>
        <dbReference type="ARBA" id="ARBA00001974"/>
    </source>
</evidence>
<comment type="cofactor">
    <cofactor evidence="2">
        <name>[4Fe-4S] cluster</name>
        <dbReference type="ChEBI" id="CHEBI:49883"/>
    </cofactor>
</comment>
<dbReference type="Gene3D" id="3.30.390.30">
    <property type="match status" value="1"/>
</dbReference>
<evidence type="ECO:0000256" key="21">
    <source>
        <dbReference type="PIRNR" id="PIRNR037149"/>
    </source>
</evidence>
<comment type="pathway">
    <text evidence="5">Nitrogen metabolism; nitrate reduction (assimilation).</text>
</comment>
<dbReference type="InterPro" id="IPR045854">
    <property type="entry name" value="NO2/SO3_Rdtase_4Fe4S_sf"/>
</dbReference>
<evidence type="ECO:0000259" key="23">
    <source>
        <dbReference type="Pfam" id="PF03460"/>
    </source>
</evidence>
<dbReference type="Gene3D" id="3.50.50.60">
    <property type="entry name" value="FAD/NAD(P)-binding domain"/>
    <property type="match status" value="2"/>
</dbReference>
<evidence type="ECO:0000256" key="5">
    <source>
        <dbReference type="ARBA" id="ARBA00005096"/>
    </source>
</evidence>
<dbReference type="InterPro" id="IPR017121">
    <property type="entry name" value="Nitrite_Rdtase_lsu"/>
</dbReference>
<comment type="function">
    <text evidence="4">Catalyzes the reduction of sulfite to sulfide, a step in the biosynthesis of sulfur-containing amino acids and cofactors.</text>
</comment>
<dbReference type="Pfam" id="PF18267">
    <property type="entry name" value="Rubredoxin_C"/>
    <property type="match status" value="1"/>
</dbReference>
<dbReference type="PROSITE" id="PS00365">
    <property type="entry name" value="NIR_SIR"/>
    <property type="match status" value="1"/>
</dbReference>
<keyword evidence="14 21" id="KW-0274">FAD</keyword>
<evidence type="ECO:0000256" key="2">
    <source>
        <dbReference type="ARBA" id="ARBA00001966"/>
    </source>
</evidence>
<dbReference type="PRINTS" id="PR00397">
    <property type="entry name" value="SIROHAEM"/>
</dbReference>
<keyword evidence="13" id="KW-0883">Thioether bond</keyword>
<dbReference type="Gene3D" id="1.10.10.1100">
    <property type="entry name" value="BFD-like [2Fe-2S]-binding domain"/>
    <property type="match status" value="1"/>
</dbReference>
<keyword evidence="15" id="KW-0560">Oxidoreductase</keyword>
<evidence type="ECO:0000256" key="17">
    <source>
        <dbReference type="ARBA" id="ARBA00023014"/>
    </source>
</evidence>
<evidence type="ECO:0000259" key="24">
    <source>
        <dbReference type="Pfam" id="PF04324"/>
    </source>
</evidence>
<comment type="cofactor">
    <cofactor evidence="3 21">
        <name>FAD</name>
        <dbReference type="ChEBI" id="CHEBI:57692"/>
    </cofactor>
</comment>
<evidence type="ECO:0000259" key="22">
    <source>
        <dbReference type="Pfam" id="PF01077"/>
    </source>
</evidence>
<dbReference type="NCBIfam" id="TIGR02374">
    <property type="entry name" value="nitri_red_nirB"/>
    <property type="match status" value="1"/>
</dbReference>
<keyword evidence="28" id="KW-1185">Reference proteome</keyword>
<name>A0ABS8B0K2_9ACTN</name>
<protein>
    <recommendedName>
        <fullName evidence="7">assimilatory sulfite reductase (ferredoxin)</fullName>
        <ecNumber evidence="7">1.8.7.1</ecNumber>
    </recommendedName>
</protein>
<dbReference type="SUPFAM" id="SSF55124">
    <property type="entry name" value="Nitrite/Sulfite reductase N-terminal domain-like"/>
    <property type="match status" value="1"/>
</dbReference>
<dbReference type="InterPro" id="IPR012744">
    <property type="entry name" value="Nitri_red_NirB"/>
</dbReference>
<evidence type="ECO:0000256" key="13">
    <source>
        <dbReference type="ARBA" id="ARBA00022784"/>
    </source>
</evidence>
<dbReference type="InterPro" id="IPR016156">
    <property type="entry name" value="FAD/NAD-linked_Rdtase_dimer_sf"/>
</dbReference>
<evidence type="ECO:0000256" key="15">
    <source>
        <dbReference type="ARBA" id="ARBA00023002"/>
    </source>
</evidence>
<dbReference type="PANTHER" id="PTHR43809">
    <property type="entry name" value="NITRITE REDUCTASE (NADH) LARGE SUBUNIT"/>
    <property type="match status" value="1"/>
</dbReference>
<evidence type="ECO:0000313" key="28">
    <source>
        <dbReference type="Proteomes" id="UP001199054"/>
    </source>
</evidence>
<dbReference type="EC" id="1.8.7.1" evidence="7"/>
<dbReference type="Pfam" id="PF01077">
    <property type="entry name" value="NIR_SIR"/>
    <property type="match status" value="1"/>
</dbReference>
<keyword evidence="11" id="KW-0001">2Fe-2S</keyword>
<keyword evidence="9" id="KW-0349">Heme</keyword>
<keyword evidence="16" id="KW-0408">Iron</keyword>
<accession>A0ABS8B0K2</accession>
<evidence type="ECO:0000256" key="7">
    <source>
        <dbReference type="ARBA" id="ARBA00012353"/>
    </source>
</evidence>
<feature type="domain" description="FAD/NAD(P)-binding" evidence="25">
    <location>
        <begin position="10"/>
        <end position="300"/>
    </location>
</feature>
<dbReference type="Pfam" id="PF07992">
    <property type="entry name" value="Pyr_redox_2"/>
    <property type="match status" value="1"/>
</dbReference>
<evidence type="ECO:0000256" key="18">
    <source>
        <dbReference type="ARBA" id="ARBA00023063"/>
    </source>
</evidence>
<dbReference type="SUPFAM" id="SSF51905">
    <property type="entry name" value="FAD/NAD(P)-binding domain"/>
    <property type="match status" value="2"/>
</dbReference>
<dbReference type="InterPro" id="IPR023753">
    <property type="entry name" value="FAD/NAD-binding_dom"/>
</dbReference>
<keyword evidence="18 21" id="KW-0534">Nitrate assimilation</keyword>
<evidence type="ECO:0000256" key="14">
    <source>
        <dbReference type="ARBA" id="ARBA00022827"/>
    </source>
</evidence>
<evidence type="ECO:0000256" key="20">
    <source>
        <dbReference type="ARBA" id="ARBA00049518"/>
    </source>
</evidence>
<dbReference type="NCBIfam" id="NF011565">
    <property type="entry name" value="PRK14989.1"/>
    <property type="match status" value="1"/>
</dbReference>
<dbReference type="EMBL" id="JAJAUY010000004">
    <property type="protein sequence ID" value="MCB5178130.1"/>
    <property type="molecule type" value="Genomic_DNA"/>
</dbReference>
<evidence type="ECO:0000256" key="16">
    <source>
        <dbReference type="ARBA" id="ARBA00023004"/>
    </source>
</evidence>
<keyword evidence="12" id="KW-0479">Metal-binding</keyword>
<evidence type="ECO:0000256" key="10">
    <source>
        <dbReference type="ARBA" id="ARBA00022630"/>
    </source>
</evidence>
<dbReference type="Gene3D" id="3.30.413.10">
    <property type="entry name" value="Sulfite Reductase Hemoprotein, domain 1"/>
    <property type="match status" value="1"/>
</dbReference>
<dbReference type="InterPro" id="IPR005117">
    <property type="entry name" value="NiRdtase/SiRdtase_haem-b_fer"/>
</dbReference>
<dbReference type="PIRSF" id="PIRSF037149">
    <property type="entry name" value="NirB"/>
    <property type="match status" value="1"/>
</dbReference>
<dbReference type="InterPro" id="IPR036188">
    <property type="entry name" value="FAD/NAD-bd_sf"/>
</dbReference>
<dbReference type="InterPro" id="IPR036136">
    <property type="entry name" value="Nit/Sulf_reduc_fer-like_dom_sf"/>
</dbReference>
<gene>
    <name evidence="27" type="primary">nirB</name>
    <name evidence="27" type="ORF">LG632_01825</name>
</gene>
<dbReference type="InterPro" id="IPR006067">
    <property type="entry name" value="NO2/SO3_Rdtase_4Fe4S_dom"/>
</dbReference>
<comment type="catalytic activity">
    <reaction evidence="20">
        <text>hydrogen sulfide + 6 oxidized [2Fe-2S]-[ferredoxin] + 3 H2O = sulfite + 6 reduced [2Fe-2S]-[ferredoxin] + 7 H(+)</text>
        <dbReference type="Rhea" id="RHEA:23132"/>
        <dbReference type="Rhea" id="RHEA-COMP:10000"/>
        <dbReference type="Rhea" id="RHEA-COMP:10001"/>
        <dbReference type="ChEBI" id="CHEBI:15377"/>
        <dbReference type="ChEBI" id="CHEBI:15378"/>
        <dbReference type="ChEBI" id="CHEBI:17359"/>
        <dbReference type="ChEBI" id="CHEBI:29919"/>
        <dbReference type="ChEBI" id="CHEBI:33737"/>
        <dbReference type="ChEBI" id="CHEBI:33738"/>
        <dbReference type="EC" id="1.8.7.1"/>
    </reaction>
</comment>
<evidence type="ECO:0000256" key="11">
    <source>
        <dbReference type="ARBA" id="ARBA00022714"/>
    </source>
</evidence>
<proteinExistence type="inferred from homology"/>
<dbReference type="RefSeq" id="WP_226724528.1">
    <property type="nucleotide sequence ID" value="NZ_JAJAUY010000004.1"/>
</dbReference>
<dbReference type="InterPro" id="IPR041575">
    <property type="entry name" value="Rubredoxin_C"/>
</dbReference>
<dbReference type="PANTHER" id="PTHR43809:SF1">
    <property type="entry name" value="NITRITE REDUCTASE (NADH) LARGE SUBUNIT"/>
    <property type="match status" value="1"/>
</dbReference>
<dbReference type="InterPro" id="IPR007419">
    <property type="entry name" value="BFD-like_2Fe2S-bd_dom"/>
</dbReference>
<sequence length="852" mass="90089">MSNPQTRPALVLVGHGMVGQRYLEALAERGVTATHRITVLCEEPRPAYDRVHLTSYFSGSSPEDLSLTPAGFMAEHGIELHLDDPAVSVDRDARTVTARSGRVFPYDVLVLATGSYPFVPPVPGKDAPGCFVYRTVEDLLAIEAYAKGRTSGAVVGGGLLGLEAAGALQGLGLATRIVEFAPRLMPVQVDEGGGAALLRTIEGMGLTVHTGVGTQEVVADGPGGAVTGMRLSDGTTVPTDLVVFSAGVRPRDQLARDCGLDVGERGGIAVDARCRTSDPRVYAVGECAQAVDGRVYGLVAPGYEMAETAADDLLGRGREFTGADLSTKLKLLGVDVASFGDAHGATEGSLDVVWSDSRSGVYKKLVVSPDGVLLGGVLVGDAESYGLLRPLTGSVPPAAPERLVLPAGIGGAVSLGPASLPDDAVICSCHNVTKKAITACTTLPEVKKCTKAGTGCGSCVKVIGQLLPASTDKGLCGCFPYTRAELYEIVRTLRLTSYDQLLDSHGRDTARGGDGCEVCKPAVGSIIASLAPTIGASGYVLAEEQAALQDTNDHFLANLQRNGSYSVVPRIPGGEITPEKLIVIGEVARDFGLYTKITGGQRIDLFGARVDQLPQIWARLVDAGFESGHAYGKALRTVKSCVGQTWCRYGVQDSVALAIALEMRYRGLRAPHKLKSAVSGCARECAEAQSKDFGVIATANGWNLYVGGNGGATPRHADLLAQDLSDAELVRLIDRFLMFYIRTADRLERTSTWLERLEGGLDHLRDVVVHDSLGLCAELEALMADHVAHYRDEWAETLSDPDRLRRFVSFVNAPGAPDPTVKFVPEREQVKPDLAVLQISPSPTLEPLGGTR</sequence>
<evidence type="ECO:0000256" key="1">
    <source>
        <dbReference type="ARBA" id="ARBA00001929"/>
    </source>
</evidence>
<reference evidence="27 28" key="1">
    <citation type="submission" date="2021-10" db="EMBL/GenBank/DDBJ databases">
        <title>Streptomyces sp. strain SMC 277, a novel streptomycete isolated from soil.</title>
        <authorList>
            <person name="Chanama M."/>
        </authorList>
    </citation>
    <scope>NUCLEOTIDE SEQUENCE [LARGE SCALE GENOMIC DNA]</scope>
    <source>
        <strain evidence="27 28">SMC 277</strain>
    </source>
</reference>
<evidence type="ECO:0000256" key="19">
    <source>
        <dbReference type="ARBA" id="ARBA00034078"/>
    </source>
</evidence>
<comment type="cofactor">
    <cofactor evidence="19">
        <name>[2Fe-2S] cluster</name>
        <dbReference type="ChEBI" id="CHEBI:190135"/>
    </cofactor>
</comment>
<dbReference type="CDD" id="cd19944">
    <property type="entry name" value="NirB_Fer2_BFD-like_2"/>
    <property type="match status" value="1"/>
</dbReference>
<evidence type="ECO:0000256" key="9">
    <source>
        <dbReference type="ARBA" id="ARBA00022617"/>
    </source>
</evidence>
<evidence type="ECO:0000259" key="26">
    <source>
        <dbReference type="Pfam" id="PF18267"/>
    </source>
</evidence>
<dbReference type="PRINTS" id="PR00411">
    <property type="entry name" value="PNDRDTASEI"/>
</dbReference>
<feature type="domain" description="BFD-like [2Fe-2S]-binding" evidence="24">
    <location>
        <begin position="425"/>
        <end position="467"/>
    </location>
</feature>